<reference evidence="2" key="1">
    <citation type="submission" date="2021-02" db="EMBL/GenBank/DDBJ databases">
        <authorList>
            <person name="Dougan E. K."/>
            <person name="Rhodes N."/>
            <person name="Thang M."/>
            <person name="Chan C."/>
        </authorList>
    </citation>
    <scope>NUCLEOTIDE SEQUENCE</scope>
</reference>
<dbReference type="Proteomes" id="UP000601435">
    <property type="component" value="Unassembled WGS sequence"/>
</dbReference>
<protein>
    <submittedName>
        <fullName evidence="2">Uncharacterized protein</fullName>
    </submittedName>
</protein>
<comment type="caution">
    <text evidence="2">The sequence shown here is derived from an EMBL/GenBank/DDBJ whole genome shotgun (WGS) entry which is preliminary data.</text>
</comment>
<dbReference type="EMBL" id="CAJNJA010021498">
    <property type="protein sequence ID" value="CAE7476985.1"/>
    <property type="molecule type" value="Genomic_DNA"/>
</dbReference>
<evidence type="ECO:0000313" key="2">
    <source>
        <dbReference type="EMBL" id="CAE7476985.1"/>
    </source>
</evidence>
<keyword evidence="3" id="KW-1185">Reference proteome</keyword>
<accession>A0A812SDX5</accession>
<feature type="non-terminal residue" evidence="2">
    <location>
        <position position="1"/>
    </location>
</feature>
<sequence length="257" mass="28764">MAARRPRVKNMCLDNLKRDDRKEKPEKHGPSKAEAQQKRLELLAEMTDKLQLILQRLSDPNLLDAAKKETYRNMAESIQRQIASLKPPESKKQQRREERRRRQEKRYRGSEFRKPETTTSQEDPKDDTEKPWVSEALMDSESSEPSPVLDSEPPPTRARPAPSCAPHLQRIAPSSAPAVRKPLPRPANLEVPEATDFQDSGPPPADKVACSGPTEGAERGFVADSAEDADASLDLVQAEGALFQGVAETEERQDPDE</sequence>
<organism evidence="2 3">
    <name type="scientific">Symbiodinium necroappetens</name>
    <dbReference type="NCBI Taxonomy" id="1628268"/>
    <lineage>
        <taxon>Eukaryota</taxon>
        <taxon>Sar</taxon>
        <taxon>Alveolata</taxon>
        <taxon>Dinophyceae</taxon>
        <taxon>Suessiales</taxon>
        <taxon>Symbiodiniaceae</taxon>
        <taxon>Symbiodinium</taxon>
    </lineage>
</organism>
<evidence type="ECO:0000313" key="3">
    <source>
        <dbReference type="Proteomes" id="UP000601435"/>
    </source>
</evidence>
<feature type="region of interest" description="Disordered" evidence="1">
    <location>
        <begin position="1"/>
        <end position="39"/>
    </location>
</feature>
<evidence type="ECO:0000256" key="1">
    <source>
        <dbReference type="SAM" id="MobiDB-lite"/>
    </source>
</evidence>
<feature type="compositionally biased region" description="Basic and acidic residues" evidence="1">
    <location>
        <begin position="15"/>
        <end position="39"/>
    </location>
</feature>
<name>A0A812SDX5_9DINO</name>
<feature type="compositionally biased region" description="Basic and acidic residues" evidence="1">
    <location>
        <begin position="88"/>
        <end position="116"/>
    </location>
</feature>
<dbReference type="AlphaFoldDB" id="A0A812SDX5"/>
<dbReference type="OrthoDB" id="449043at2759"/>
<gene>
    <name evidence="2" type="ORF">SNEC2469_LOCUS13478</name>
</gene>
<feature type="region of interest" description="Disordered" evidence="1">
    <location>
        <begin position="74"/>
        <end position="218"/>
    </location>
</feature>
<proteinExistence type="predicted"/>